<feature type="transmembrane region" description="Helical" evidence="5">
    <location>
        <begin position="432"/>
        <end position="453"/>
    </location>
</feature>
<feature type="transmembrane region" description="Helical" evidence="5">
    <location>
        <begin position="189"/>
        <end position="208"/>
    </location>
</feature>
<dbReference type="Pfam" id="PF00916">
    <property type="entry name" value="Sulfate_transp"/>
    <property type="match status" value="2"/>
</dbReference>
<organism evidence="7 8">
    <name type="scientific">Thioalkalicoccus limnaeus</name>
    <dbReference type="NCBI Taxonomy" id="120681"/>
    <lineage>
        <taxon>Bacteria</taxon>
        <taxon>Pseudomonadati</taxon>
        <taxon>Pseudomonadota</taxon>
        <taxon>Gammaproteobacteria</taxon>
        <taxon>Chromatiales</taxon>
        <taxon>Chromatiaceae</taxon>
        <taxon>Thioalkalicoccus</taxon>
    </lineage>
</organism>
<dbReference type="EMBL" id="JBDKXB010000022">
    <property type="protein sequence ID" value="MEY6433503.1"/>
    <property type="molecule type" value="Genomic_DNA"/>
</dbReference>
<sequence>MSRAGLRADLIAGLSVAMVLIPQSMAYAGLAGLPVVYGLYAAALPVAVAALWGSSRFLHTGPVAMLSLMSAAAIAPFATPGSEQFITLSVMLALMVGVLRLAFGLFRLGVLMNFTSHPVTLGFTNAAALIIGLSLLNTFINVPMPRSDSFVVDLSAVVAQFPHAHWPTVVFGVATLAFLLLMRRMAPRVPAVLLAVLLGTSVSAVIGFEQNASVPFDGILDTTARQAYQALARTRAELGATSERLAGLGDELREAKRRGEFMPELEVEQARLAAAERILERQLNAQRIAAHSFVLAPVADGGAVVGYRKASPGEGGWRVVRVDIDEVLLARGGQVVGDIPRGLPAPALPVVDWEVAPSLFGAALVIALIGFMEATAISRALAAQKREKLDTNQELIGQGLANIIGSIFHAYVVSGSFSRSAVAARAGAQTGFYAVVSALAVVAAIFFLTPYLYHLPQAVLAAIVMTAVFGLIDVKALVGAWRVQRADGVIGLVTFLATLALAPNLAGGVLVGVVLAALAFLIGTMRPRAEVLGRLPTGSLGGAFTHDLPPLSERFVVLRFDASLVFVNVAYFEEAVRRAVASFPKATAVLVIGSGINRIDASGTEAIKALASDLGAAGCTLMFSGLKKPVLNAFERAGLLPLLGKENIYPNRNVALDRLTQLEAEVATRPAG</sequence>
<gene>
    <name evidence="7" type="ORF">ABC977_13940</name>
</gene>
<feature type="transmembrane region" description="Helical" evidence="5">
    <location>
        <begin position="118"/>
        <end position="144"/>
    </location>
</feature>
<dbReference type="SUPFAM" id="SSF52091">
    <property type="entry name" value="SpoIIaa-like"/>
    <property type="match status" value="1"/>
</dbReference>
<feature type="domain" description="STAS" evidence="6">
    <location>
        <begin position="556"/>
        <end position="659"/>
    </location>
</feature>
<dbReference type="InterPro" id="IPR036513">
    <property type="entry name" value="STAS_dom_sf"/>
</dbReference>
<evidence type="ECO:0000256" key="1">
    <source>
        <dbReference type="ARBA" id="ARBA00004141"/>
    </source>
</evidence>
<proteinExistence type="predicted"/>
<feature type="transmembrane region" description="Helical" evidence="5">
    <location>
        <begin position="85"/>
        <end position="106"/>
    </location>
</feature>
<dbReference type="PROSITE" id="PS50801">
    <property type="entry name" value="STAS"/>
    <property type="match status" value="1"/>
</dbReference>
<feature type="transmembrane region" description="Helical" evidence="5">
    <location>
        <begin position="60"/>
        <end position="79"/>
    </location>
</feature>
<dbReference type="InterPro" id="IPR002645">
    <property type="entry name" value="STAS_dom"/>
</dbReference>
<reference evidence="7 8" key="1">
    <citation type="submission" date="2024-05" db="EMBL/GenBank/DDBJ databases">
        <title>Genome Sequence and Characterization of the New Strain Purple Sulfur Bacterium of Genus Thioalkalicoccus.</title>
        <authorList>
            <person name="Bryantseva I.A."/>
            <person name="Kyndt J.A."/>
            <person name="Imhoff J.F."/>
        </authorList>
    </citation>
    <scope>NUCLEOTIDE SEQUENCE [LARGE SCALE GENOMIC DNA]</scope>
    <source>
        <strain evidence="7 8">Um2</strain>
    </source>
</reference>
<dbReference type="Proteomes" id="UP001564408">
    <property type="component" value="Unassembled WGS sequence"/>
</dbReference>
<feature type="transmembrane region" description="Helical" evidence="5">
    <location>
        <begin position="489"/>
        <end position="522"/>
    </location>
</feature>
<feature type="transmembrane region" description="Helical" evidence="5">
    <location>
        <begin position="36"/>
        <end position="53"/>
    </location>
</feature>
<comment type="subcellular location">
    <subcellularLocation>
        <location evidence="1">Membrane</location>
        <topology evidence="1">Multi-pass membrane protein</topology>
    </subcellularLocation>
</comment>
<feature type="transmembrane region" description="Helical" evidence="5">
    <location>
        <begin position="359"/>
        <end position="383"/>
    </location>
</feature>
<dbReference type="CDD" id="cd07042">
    <property type="entry name" value="STAS_SulP_like_sulfate_transporter"/>
    <property type="match status" value="1"/>
</dbReference>
<evidence type="ECO:0000256" key="2">
    <source>
        <dbReference type="ARBA" id="ARBA00022692"/>
    </source>
</evidence>
<accession>A0ABV4BG39</accession>
<dbReference type="Pfam" id="PF01740">
    <property type="entry name" value="STAS"/>
    <property type="match status" value="1"/>
</dbReference>
<evidence type="ECO:0000256" key="3">
    <source>
        <dbReference type="ARBA" id="ARBA00022989"/>
    </source>
</evidence>
<evidence type="ECO:0000256" key="4">
    <source>
        <dbReference type="ARBA" id="ARBA00023136"/>
    </source>
</evidence>
<dbReference type="InterPro" id="IPR011547">
    <property type="entry name" value="SLC26A/SulP_dom"/>
</dbReference>
<keyword evidence="4 5" id="KW-0472">Membrane</keyword>
<feature type="transmembrane region" description="Helical" evidence="5">
    <location>
        <begin position="460"/>
        <end position="483"/>
    </location>
</feature>
<evidence type="ECO:0000256" key="5">
    <source>
        <dbReference type="SAM" id="Phobius"/>
    </source>
</evidence>
<evidence type="ECO:0000313" key="7">
    <source>
        <dbReference type="EMBL" id="MEY6433503.1"/>
    </source>
</evidence>
<keyword evidence="3 5" id="KW-1133">Transmembrane helix</keyword>
<keyword evidence="2 5" id="KW-0812">Transmembrane</keyword>
<dbReference type="InterPro" id="IPR001902">
    <property type="entry name" value="SLC26A/SulP_fam"/>
</dbReference>
<dbReference type="PANTHER" id="PTHR11814">
    <property type="entry name" value="SULFATE TRANSPORTER"/>
    <property type="match status" value="1"/>
</dbReference>
<feature type="transmembrane region" description="Helical" evidence="5">
    <location>
        <begin position="164"/>
        <end position="182"/>
    </location>
</feature>
<name>A0ABV4BG39_9GAMM</name>
<comment type="caution">
    <text evidence="7">The sequence shown here is derived from an EMBL/GenBank/DDBJ whole genome shotgun (WGS) entry which is preliminary data.</text>
</comment>
<protein>
    <submittedName>
        <fullName evidence="7">SulP family inorganic anion transporter</fullName>
    </submittedName>
</protein>
<dbReference type="RefSeq" id="WP_369667886.1">
    <property type="nucleotide sequence ID" value="NZ_JBDKXB010000022.1"/>
</dbReference>
<evidence type="ECO:0000313" key="8">
    <source>
        <dbReference type="Proteomes" id="UP001564408"/>
    </source>
</evidence>
<keyword evidence="8" id="KW-1185">Reference proteome</keyword>
<evidence type="ECO:0000259" key="6">
    <source>
        <dbReference type="PROSITE" id="PS50801"/>
    </source>
</evidence>
<dbReference type="Gene3D" id="3.30.750.24">
    <property type="entry name" value="STAS domain"/>
    <property type="match status" value="1"/>
</dbReference>